<dbReference type="PIRSF" id="PIRSF001620">
    <property type="entry name" value="TFPI"/>
    <property type="match status" value="1"/>
</dbReference>
<evidence type="ECO:0000256" key="2">
    <source>
        <dbReference type="ARBA" id="ARBA00022737"/>
    </source>
</evidence>
<feature type="domain" description="BPTI/Kunitz inhibitor" evidence="7">
    <location>
        <begin position="115"/>
        <end position="165"/>
    </location>
</feature>
<dbReference type="Gene3D" id="4.10.410.10">
    <property type="entry name" value="Pancreatic trypsin inhibitor Kunitz domain"/>
    <property type="match status" value="3"/>
</dbReference>
<dbReference type="InterPro" id="IPR008296">
    <property type="entry name" value="TFPI-like"/>
</dbReference>
<proteinExistence type="predicted"/>
<dbReference type="Pfam" id="PF00014">
    <property type="entry name" value="Kunitz_BPTI"/>
    <property type="match status" value="3"/>
</dbReference>
<keyword evidence="3" id="KW-0722">Serine protease inhibitor</keyword>
<reference evidence="8" key="1">
    <citation type="submission" date="2014-05" db="EMBL/GenBank/DDBJ databases">
        <authorList>
            <person name="Chronopoulou M."/>
        </authorList>
    </citation>
    <scope>NUCLEOTIDE SEQUENCE</scope>
    <source>
        <tissue evidence="8">Whole organism</tissue>
    </source>
</reference>
<evidence type="ECO:0000313" key="8">
    <source>
        <dbReference type="EMBL" id="CDW46348.1"/>
    </source>
</evidence>
<dbReference type="PRINTS" id="PR00759">
    <property type="entry name" value="BASICPTASE"/>
</dbReference>
<dbReference type="OrthoDB" id="4473401at2759"/>
<evidence type="ECO:0000259" key="7">
    <source>
        <dbReference type="PROSITE" id="PS50279"/>
    </source>
</evidence>
<dbReference type="SUPFAM" id="SSF57362">
    <property type="entry name" value="BPTI-like"/>
    <property type="match status" value="3"/>
</dbReference>
<evidence type="ECO:0000256" key="1">
    <source>
        <dbReference type="ARBA" id="ARBA00022690"/>
    </source>
</evidence>
<accession>A0A0K2V756</accession>
<sequence length="366" mass="42020">MPLCLDWKSLFIWISFVLIFEAINASSPKCNEALDIGECNQNETKYYFNNETNECEEFVYGGCKGSENRFDSLSDCKTLCESKDQNSSAYRQWGSYPPIGRPREFDFKGSFEQTCLLPKVTGPCEGYFERYYFNPDTDSCEGFIYSGCRGNANNFQSYKDCCVTCHVLSSKPEGKSIDFIEPSSKFLDDSSVAKNGIVSSHSLKFERKSYGYLNHYWTSLVSQWRKTHSYIGYSVTNVHNIDWGNILEGSRATYTGHGQGLSRFYQIPKRFPHHITCLFPKEVGHCHNNLQRSFYNPITHRCESFMYHGCGGSPNNFLEPSLCQKICSKYIQVPIHHGPFPKILAHVNKGPIIHFPLYPNIHRRPF</sequence>
<dbReference type="FunFam" id="4.10.410.10:FF:000020">
    <property type="entry name" value="Collagen, type VI, alpha 3"/>
    <property type="match status" value="1"/>
</dbReference>
<keyword evidence="5" id="KW-0325">Glycoprotein</keyword>
<feature type="non-terminal residue" evidence="8">
    <location>
        <position position="366"/>
    </location>
</feature>
<keyword evidence="2" id="KW-0677">Repeat</keyword>
<feature type="chain" id="PRO_5005489304" evidence="6">
    <location>
        <begin position="26"/>
        <end position="366"/>
    </location>
</feature>
<evidence type="ECO:0000256" key="4">
    <source>
        <dbReference type="ARBA" id="ARBA00023157"/>
    </source>
</evidence>
<dbReference type="GO" id="GO:0004867">
    <property type="term" value="F:serine-type endopeptidase inhibitor activity"/>
    <property type="evidence" value="ECO:0007669"/>
    <property type="project" value="UniProtKB-KW"/>
</dbReference>
<dbReference type="EMBL" id="HACA01028987">
    <property type="protein sequence ID" value="CDW46348.1"/>
    <property type="molecule type" value="Transcribed_RNA"/>
</dbReference>
<name>A0A0K2V756_LEPSM</name>
<evidence type="ECO:0000256" key="6">
    <source>
        <dbReference type="SAM" id="SignalP"/>
    </source>
</evidence>
<dbReference type="SMART" id="SM00131">
    <property type="entry name" value="KU"/>
    <property type="match status" value="3"/>
</dbReference>
<feature type="domain" description="BPTI/Kunitz inhibitor" evidence="7">
    <location>
        <begin position="30"/>
        <end position="80"/>
    </location>
</feature>
<dbReference type="PANTHER" id="PTHR10083:SF374">
    <property type="entry name" value="BPTI_KUNITZ INHIBITOR DOMAIN-CONTAINING PROTEIN"/>
    <property type="match status" value="1"/>
</dbReference>
<dbReference type="PROSITE" id="PS50279">
    <property type="entry name" value="BPTI_KUNITZ_2"/>
    <property type="match status" value="3"/>
</dbReference>
<dbReference type="PROSITE" id="PS00280">
    <property type="entry name" value="BPTI_KUNITZ_1"/>
    <property type="match status" value="3"/>
</dbReference>
<keyword evidence="4" id="KW-1015">Disulfide bond</keyword>
<dbReference type="InterPro" id="IPR002223">
    <property type="entry name" value="Kunitz_BPTI"/>
</dbReference>
<protein>
    <submittedName>
        <fullName evidence="8">Papilinlike [Latimeria chalumnae]</fullName>
    </submittedName>
</protein>
<organism evidence="8">
    <name type="scientific">Lepeophtheirus salmonis</name>
    <name type="common">Salmon louse</name>
    <name type="synonym">Caligus salmonis</name>
    <dbReference type="NCBI Taxonomy" id="72036"/>
    <lineage>
        <taxon>Eukaryota</taxon>
        <taxon>Metazoa</taxon>
        <taxon>Ecdysozoa</taxon>
        <taxon>Arthropoda</taxon>
        <taxon>Crustacea</taxon>
        <taxon>Multicrustacea</taxon>
        <taxon>Hexanauplia</taxon>
        <taxon>Copepoda</taxon>
        <taxon>Siphonostomatoida</taxon>
        <taxon>Caligidae</taxon>
        <taxon>Lepeophtheirus</taxon>
    </lineage>
</organism>
<evidence type="ECO:0000256" key="5">
    <source>
        <dbReference type="ARBA" id="ARBA00023180"/>
    </source>
</evidence>
<evidence type="ECO:0000256" key="3">
    <source>
        <dbReference type="ARBA" id="ARBA00022900"/>
    </source>
</evidence>
<dbReference type="InterPro" id="IPR050098">
    <property type="entry name" value="TFPI/VKTCI-like"/>
</dbReference>
<dbReference type="AlphaFoldDB" id="A0A0K2V756"/>
<dbReference type="GO" id="GO:0005615">
    <property type="term" value="C:extracellular space"/>
    <property type="evidence" value="ECO:0007669"/>
    <property type="project" value="TreeGrafter"/>
</dbReference>
<keyword evidence="1" id="KW-0646">Protease inhibitor</keyword>
<dbReference type="InterPro" id="IPR036880">
    <property type="entry name" value="Kunitz_BPTI_sf"/>
</dbReference>
<keyword evidence="6" id="KW-0732">Signal</keyword>
<dbReference type="PANTHER" id="PTHR10083">
    <property type="entry name" value="KUNITZ-TYPE PROTEASE INHIBITOR-RELATED"/>
    <property type="match status" value="1"/>
</dbReference>
<dbReference type="InterPro" id="IPR020901">
    <property type="entry name" value="Prtase_inh_Kunz-CS"/>
</dbReference>
<dbReference type="CDD" id="cd00109">
    <property type="entry name" value="Kunitz-type"/>
    <property type="match status" value="3"/>
</dbReference>
<feature type="domain" description="BPTI/Kunitz inhibitor" evidence="7">
    <location>
        <begin position="277"/>
        <end position="327"/>
    </location>
</feature>
<feature type="signal peptide" evidence="6">
    <location>
        <begin position="1"/>
        <end position="25"/>
    </location>
</feature>